<comment type="similarity">
    <text evidence="1">Belongs to the SMC family. SbcC subfamily.</text>
</comment>
<name>A0A2T1LYF7_9CHRO</name>
<evidence type="ECO:0000256" key="7">
    <source>
        <dbReference type="ARBA" id="ARBA00022801"/>
    </source>
</evidence>
<dbReference type="InterPro" id="IPR013134">
    <property type="entry name" value="Zn_hook_RAD50"/>
</dbReference>
<feature type="binding site" evidence="12">
    <location>
        <position position="501"/>
    </location>
    <ligand>
        <name>Zn(2+)</name>
        <dbReference type="ChEBI" id="CHEBI:29105"/>
    </ligand>
</feature>
<keyword evidence="9 15" id="KW-0067">ATP-binding</keyword>
<reference evidence="15 16" key="2">
    <citation type="submission" date="2018-03" db="EMBL/GenBank/DDBJ databases">
        <authorList>
            <person name="Keele B.F."/>
        </authorList>
    </citation>
    <scope>NUCLEOTIDE SEQUENCE [LARGE SCALE GENOMIC DNA]</scope>
    <source>
        <strain evidence="15 16">CCALA 016</strain>
    </source>
</reference>
<dbReference type="GO" id="GO:0006302">
    <property type="term" value="P:double-strand break repair"/>
    <property type="evidence" value="ECO:0007669"/>
    <property type="project" value="InterPro"/>
</dbReference>
<feature type="coiled-coil region" evidence="13">
    <location>
        <begin position="311"/>
        <end position="487"/>
    </location>
</feature>
<evidence type="ECO:0000256" key="9">
    <source>
        <dbReference type="ARBA" id="ARBA00022840"/>
    </source>
</evidence>
<evidence type="ECO:0000256" key="6">
    <source>
        <dbReference type="ARBA" id="ARBA00022763"/>
    </source>
</evidence>
<keyword evidence="5" id="KW-0547">Nucleotide-binding</keyword>
<dbReference type="Gene3D" id="3.40.50.300">
    <property type="entry name" value="P-loop containing nucleotide triphosphate hydrolases"/>
    <property type="match status" value="2"/>
</dbReference>
<dbReference type="Pfam" id="PF04423">
    <property type="entry name" value="Rad50_zn_hook"/>
    <property type="match status" value="1"/>
</dbReference>
<dbReference type="SUPFAM" id="SSF52540">
    <property type="entry name" value="P-loop containing nucleoside triphosphate hydrolases"/>
    <property type="match status" value="2"/>
</dbReference>
<keyword evidence="4 12" id="KW-0479">Metal-binding</keyword>
<keyword evidence="8 12" id="KW-0862">Zinc</keyword>
<evidence type="ECO:0000256" key="3">
    <source>
        <dbReference type="ARBA" id="ARBA00013368"/>
    </source>
</evidence>
<keyword evidence="10 13" id="KW-0175">Coiled coil</keyword>
<dbReference type="AlphaFoldDB" id="A0A2T1LYF7"/>
<evidence type="ECO:0000256" key="1">
    <source>
        <dbReference type="ARBA" id="ARBA00006930"/>
    </source>
</evidence>
<dbReference type="OrthoDB" id="9795626at2"/>
<dbReference type="Pfam" id="PF13558">
    <property type="entry name" value="SbcC_Walker_B"/>
    <property type="match status" value="1"/>
</dbReference>
<dbReference type="GO" id="GO:0046872">
    <property type="term" value="F:metal ion binding"/>
    <property type="evidence" value="ECO:0007669"/>
    <property type="project" value="UniProtKB-UniRule"/>
</dbReference>
<dbReference type="GO" id="GO:0005524">
    <property type="term" value="F:ATP binding"/>
    <property type="evidence" value="ECO:0007669"/>
    <property type="project" value="UniProtKB-KW"/>
</dbReference>
<dbReference type="RefSeq" id="WP_106456672.1">
    <property type="nucleotide sequence ID" value="NZ_PXOH01000008.1"/>
</dbReference>
<evidence type="ECO:0000256" key="8">
    <source>
        <dbReference type="ARBA" id="ARBA00022833"/>
    </source>
</evidence>
<keyword evidence="16" id="KW-1185">Reference proteome</keyword>
<keyword evidence="7" id="KW-0378">Hydrolase</keyword>
<evidence type="ECO:0000256" key="10">
    <source>
        <dbReference type="ARBA" id="ARBA00023054"/>
    </source>
</evidence>
<reference evidence="15 16" key="1">
    <citation type="submission" date="2018-03" db="EMBL/GenBank/DDBJ databases">
        <title>The ancient ancestry and fast evolution of plastids.</title>
        <authorList>
            <person name="Moore K.R."/>
            <person name="Magnabosco C."/>
            <person name="Momper L."/>
            <person name="Gold D.A."/>
            <person name="Bosak T."/>
            <person name="Fournier G.P."/>
        </authorList>
    </citation>
    <scope>NUCLEOTIDE SEQUENCE [LARGE SCALE GENOMIC DNA]</scope>
    <source>
        <strain evidence="15 16">CCALA 016</strain>
    </source>
</reference>
<evidence type="ECO:0000256" key="5">
    <source>
        <dbReference type="ARBA" id="ARBA00022741"/>
    </source>
</evidence>
<dbReference type="InterPro" id="IPR027417">
    <property type="entry name" value="P-loop_NTPase"/>
</dbReference>
<evidence type="ECO:0000256" key="2">
    <source>
        <dbReference type="ARBA" id="ARBA00011322"/>
    </source>
</evidence>
<dbReference type="GO" id="GO:0016887">
    <property type="term" value="F:ATP hydrolysis activity"/>
    <property type="evidence" value="ECO:0007669"/>
    <property type="project" value="InterPro"/>
</dbReference>
<organism evidence="15 16">
    <name type="scientific">Aphanothece hegewaldii CCALA 016</name>
    <dbReference type="NCBI Taxonomy" id="2107694"/>
    <lineage>
        <taxon>Bacteria</taxon>
        <taxon>Bacillati</taxon>
        <taxon>Cyanobacteriota</taxon>
        <taxon>Cyanophyceae</taxon>
        <taxon>Oscillatoriophycideae</taxon>
        <taxon>Chroococcales</taxon>
        <taxon>Aphanothecaceae</taxon>
        <taxon>Aphanothece</taxon>
    </lineage>
</organism>
<evidence type="ECO:0000256" key="12">
    <source>
        <dbReference type="PROSITE-ProRule" id="PRU00471"/>
    </source>
</evidence>
<evidence type="ECO:0000259" key="14">
    <source>
        <dbReference type="PROSITE" id="PS51131"/>
    </source>
</evidence>
<gene>
    <name evidence="15" type="ORF">C7H19_09660</name>
</gene>
<evidence type="ECO:0000256" key="4">
    <source>
        <dbReference type="ARBA" id="ARBA00022723"/>
    </source>
</evidence>
<feature type="coiled-coil region" evidence="13">
    <location>
        <begin position="163"/>
        <end position="266"/>
    </location>
</feature>
<evidence type="ECO:0000313" key="16">
    <source>
        <dbReference type="Proteomes" id="UP000239001"/>
    </source>
</evidence>
<dbReference type="NCBIfam" id="TIGR00618">
    <property type="entry name" value="sbcc"/>
    <property type="match status" value="1"/>
</dbReference>
<dbReference type="Pfam" id="PF13476">
    <property type="entry name" value="AAA_23"/>
    <property type="match status" value="1"/>
</dbReference>
<dbReference type="InterPro" id="IPR004592">
    <property type="entry name" value="SbcC_gammaproteobac_type"/>
</dbReference>
<dbReference type="PANTHER" id="PTHR32114">
    <property type="entry name" value="ABC TRANSPORTER ABCH.3"/>
    <property type="match status" value="1"/>
</dbReference>
<dbReference type="PROSITE" id="PS51131">
    <property type="entry name" value="ZN_HOOK"/>
    <property type="match status" value="1"/>
</dbReference>
<dbReference type="InterPro" id="IPR038729">
    <property type="entry name" value="Rad50/SbcC_AAA"/>
</dbReference>
<protein>
    <recommendedName>
        <fullName evidence="3">Nuclease SbcCD subunit C</fullName>
    </recommendedName>
</protein>
<dbReference type="EMBL" id="PXOH01000008">
    <property type="protein sequence ID" value="PSF37430.1"/>
    <property type="molecule type" value="Genomic_DNA"/>
</dbReference>
<comment type="subunit">
    <text evidence="2">Heterodimer of SbcC and SbcD.</text>
</comment>
<sequence length="1003" mass="117828">MIPLQLTLKNFLSYQEATLDFRGFHTACICGANGAGKSSLLEAITWALWGESRAATEENVMHTGADFVRVDFQFICNEQTYRVIRTRQKGKNSSLDFQIENAGKFRSLSGKGIRDTQEHINTCLKLDYDTFINSAYLRQGRADEFMQRRPNERKQILADLLKLEQYEQLAEQAKDLSKQFKGQAEQLENSLAPLEQELKQKETITAQLLSLEAEIQQLQNLIAQDVEKLQQLQTEEAQRKTWEQQLNEKQNKYQTLTQDGERLVKNKSILRNQIAEQDEILNKSPEILAQYQHLLNLEEEDKKLLEKFQLFQDSQQQKQQLEQQLFKQSNELELQSQKAQSQLEFIQKQEQENQQILNQASEVKTNLERLRQIRQRINELEKLYSEVSPLQQRRQSLENEIARKKDKFIAKLELLTIIKEQLEKELAKIPQIRQEALTIDTQIQELDKKKNYQKRLEEKRSDKKSVQQRLQEQQRIYEKQLDELIKKLELISNHEANCPLCEQELDHHHRHQVIKKTQNQQQNLQEDIWELKEQITRCMKDLQNIHQEENTLNQEIEPYNRLQQHFNQLEMQLEASHETLSKLKKNQAEIEQIELDLSSHNFAQDLQVDLKLLNQELENLKYDEKTHGLLKSQENQLKWAEIKQARINEAQERQTEINAKKPQIVKKINQLQEAIQQLQHTSEIKIKIREIEQQIKELGYERSQHIDISNALRQAKNSQSRYDQLKQAERKYPELQEQYRDLENTIQQKQTEQATTKQELEQLRQQFMNIKDYREEIQTLNIEIQQRRKKLEELFGQKGRLEASSSHLEKLKNQQIETKKQLREVKKKYRIHQELALAFGKNGIQTLMIENVLPELEAQTNHILSRLTGNQLHVLFLTQKAGKRKNAKLIDTLEINISDAQGTRPYETYSGGEAFRINFSIRLALAKLLAQRAGTSLQLLIIDEGFGTQDSEGCDRLIAAINAIANDFSCVLTVTHMPQFKEAFQNRIEVYKTNQGSKLSLSN</sequence>
<feature type="coiled-coil region" evidence="13">
    <location>
        <begin position="708"/>
        <end position="828"/>
    </location>
</feature>
<feature type="coiled-coil region" evidence="13">
    <location>
        <begin position="559"/>
        <end position="681"/>
    </location>
</feature>
<feature type="binding site" evidence="12">
    <location>
        <position position="498"/>
    </location>
    <ligand>
        <name>Zn(2+)</name>
        <dbReference type="ChEBI" id="CHEBI:29105"/>
    </ligand>
</feature>
<evidence type="ECO:0000313" key="15">
    <source>
        <dbReference type="EMBL" id="PSF37430.1"/>
    </source>
</evidence>
<dbReference type="Proteomes" id="UP000239001">
    <property type="component" value="Unassembled WGS sequence"/>
</dbReference>
<keyword evidence="11" id="KW-0234">DNA repair</keyword>
<dbReference type="SUPFAM" id="SSF75712">
    <property type="entry name" value="Rad50 coiled-coil Zn hook"/>
    <property type="match status" value="1"/>
</dbReference>
<dbReference type="Gene3D" id="1.10.287.510">
    <property type="entry name" value="Helix hairpin bin"/>
    <property type="match status" value="1"/>
</dbReference>
<dbReference type="PANTHER" id="PTHR32114:SF2">
    <property type="entry name" value="ABC TRANSPORTER ABCH.3"/>
    <property type="match status" value="1"/>
</dbReference>
<keyword evidence="6" id="KW-0227">DNA damage</keyword>
<proteinExistence type="inferred from homology"/>
<feature type="domain" description="Zinc-hook" evidence="14">
    <location>
        <begin position="446"/>
        <end position="550"/>
    </location>
</feature>
<evidence type="ECO:0000256" key="11">
    <source>
        <dbReference type="ARBA" id="ARBA00023204"/>
    </source>
</evidence>
<accession>A0A2T1LYF7</accession>
<comment type="caution">
    <text evidence="15">The sequence shown here is derived from an EMBL/GenBank/DDBJ whole genome shotgun (WGS) entry which is preliminary data.</text>
</comment>
<evidence type="ECO:0000256" key="13">
    <source>
        <dbReference type="SAM" id="Coils"/>
    </source>
</evidence>